<dbReference type="AlphaFoldDB" id="A0AAW1QGC9"/>
<reference evidence="2 3" key="1">
    <citation type="journal article" date="2024" name="Nat. Commun.">
        <title>Phylogenomics reveals the evolutionary origins of lichenization in chlorophyte algae.</title>
        <authorList>
            <person name="Puginier C."/>
            <person name="Libourel C."/>
            <person name="Otte J."/>
            <person name="Skaloud P."/>
            <person name="Haon M."/>
            <person name="Grisel S."/>
            <person name="Petersen M."/>
            <person name="Berrin J.G."/>
            <person name="Delaux P.M."/>
            <person name="Dal Grande F."/>
            <person name="Keller J."/>
        </authorList>
    </citation>
    <scope>NUCLEOTIDE SEQUENCE [LARGE SCALE GENOMIC DNA]</scope>
    <source>
        <strain evidence="2 3">SAG 2043</strain>
    </source>
</reference>
<proteinExistence type="predicted"/>
<gene>
    <name evidence="2" type="ORF">WJX72_010514</name>
</gene>
<feature type="region of interest" description="Disordered" evidence="1">
    <location>
        <begin position="35"/>
        <end position="99"/>
    </location>
</feature>
<protein>
    <submittedName>
        <fullName evidence="2">Uncharacterized protein</fullName>
    </submittedName>
</protein>
<evidence type="ECO:0000313" key="3">
    <source>
        <dbReference type="Proteomes" id="UP001489004"/>
    </source>
</evidence>
<sequence length="170" mass="17817">MPKLSQVVSQAQESADNNLQSRFQDLCQVSRSALKSTPLATGSPPDAQHSQSIGQSVGRKSERLPSRLHGRAPRLFRQPGGSLQAIAPPPGPSTVAARSSWAKLVQHCRDGAPAEPVKNPGLGIAATGREAGMASRGSYIDPLDDAAHAFNTYMKDQASAGVPSITVLRG</sequence>
<organism evidence="2 3">
    <name type="scientific">[Myrmecia] bisecta</name>
    <dbReference type="NCBI Taxonomy" id="41462"/>
    <lineage>
        <taxon>Eukaryota</taxon>
        <taxon>Viridiplantae</taxon>
        <taxon>Chlorophyta</taxon>
        <taxon>core chlorophytes</taxon>
        <taxon>Trebouxiophyceae</taxon>
        <taxon>Trebouxiales</taxon>
        <taxon>Trebouxiaceae</taxon>
        <taxon>Myrmecia</taxon>
    </lineage>
</organism>
<name>A0AAW1QGC9_9CHLO</name>
<dbReference type="Proteomes" id="UP001489004">
    <property type="component" value="Unassembled WGS sequence"/>
</dbReference>
<accession>A0AAW1QGC9</accession>
<evidence type="ECO:0000313" key="2">
    <source>
        <dbReference type="EMBL" id="KAK9820451.1"/>
    </source>
</evidence>
<comment type="caution">
    <text evidence="2">The sequence shown here is derived from an EMBL/GenBank/DDBJ whole genome shotgun (WGS) entry which is preliminary data.</text>
</comment>
<evidence type="ECO:0000256" key="1">
    <source>
        <dbReference type="SAM" id="MobiDB-lite"/>
    </source>
</evidence>
<keyword evidence="3" id="KW-1185">Reference proteome</keyword>
<dbReference type="EMBL" id="JALJOR010000003">
    <property type="protein sequence ID" value="KAK9820451.1"/>
    <property type="molecule type" value="Genomic_DNA"/>
</dbReference>